<organism evidence="10 11">
    <name type="scientific">Leptospira inadai serovar Lyme</name>
    <dbReference type="NCBI Taxonomy" id="293084"/>
    <lineage>
        <taxon>Bacteria</taxon>
        <taxon>Pseudomonadati</taxon>
        <taxon>Spirochaetota</taxon>
        <taxon>Spirochaetia</taxon>
        <taxon>Leptospirales</taxon>
        <taxon>Leptospiraceae</taxon>
        <taxon>Leptospira</taxon>
    </lineage>
</organism>
<dbReference type="GO" id="GO:0016301">
    <property type="term" value="F:kinase activity"/>
    <property type="evidence" value="ECO:0007669"/>
    <property type="project" value="UniProtKB-KW"/>
</dbReference>
<keyword evidence="7" id="KW-0067">ATP-binding</keyword>
<feature type="transmembrane region" description="Helical" evidence="8">
    <location>
        <begin position="50"/>
        <end position="68"/>
    </location>
</feature>
<proteinExistence type="predicted"/>
<keyword evidence="3" id="KW-0597">Phosphoprotein</keyword>
<feature type="transmembrane region" description="Helical" evidence="8">
    <location>
        <begin position="118"/>
        <end position="134"/>
    </location>
</feature>
<evidence type="ECO:0000256" key="6">
    <source>
        <dbReference type="ARBA" id="ARBA00022777"/>
    </source>
</evidence>
<evidence type="ECO:0000256" key="1">
    <source>
        <dbReference type="ARBA" id="ARBA00000085"/>
    </source>
</evidence>
<keyword evidence="11" id="KW-1185">Reference proteome</keyword>
<sequence>MLNEKNESGIGITARFCRKKFLLSASLLFFFISVIVPIADSILGYSIQRLGLIIGGIASLISIILILYGKYTLSVYICSFSFCLALCVGTFWSSHNIAFWFPAVVLFHLFFASKKHTIFVFVFCLLLSFIQAHIKSEELSFGALTDSIGSLIVLSVIGLMIATDLEELLLQKNSLIQELNHRVRNNLQVVLGLISLLKASNEWAMPTLNILERRVLALSSVHSIDSDPSASGKVPMSIVFSDYLSRIAAEVILFPKINIPKNETFLTIKDAIFMAMIAGEIITTGMNSQIESSVSERFINIEIDELETDFVELKITGIAIVLGQGIEFIELLAEQLGAKLRVAHDKEKPISIVTFRKSA</sequence>
<name>A0ABX4YPA5_9LEPT</name>
<reference evidence="10" key="1">
    <citation type="submission" date="2018-01" db="EMBL/GenBank/DDBJ databases">
        <title>Genomic characterization of Leptospira inadai serogroup Lyme isolated from captured rat in Brazil and comparative analysis with human reference strain.</title>
        <authorList>
            <person name="Moreno L.Z."/>
            <person name="Loureiro A.P."/>
            <person name="Miraglia F."/>
            <person name="Kremer F.S."/>
            <person name="Eslabao M.R."/>
            <person name="Dellagostin O.A."/>
            <person name="Lilenbaum W."/>
            <person name="Moreno A.M."/>
        </authorList>
    </citation>
    <scope>NUCLEOTIDE SEQUENCE [LARGE SCALE GENOMIC DNA]</scope>
    <source>
        <strain evidence="10">M34/99</strain>
    </source>
</reference>
<dbReference type="EMBL" id="MCRM02000001">
    <property type="protein sequence ID" value="PNV76817.1"/>
    <property type="molecule type" value="Genomic_DNA"/>
</dbReference>
<gene>
    <name evidence="10" type="ORF">BES34_000575</name>
</gene>
<evidence type="ECO:0000256" key="7">
    <source>
        <dbReference type="ARBA" id="ARBA00022840"/>
    </source>
</evidence>
<evidence type="ECO:0000313" key="11">
    <source>
        <dbReference type="Proteomes" id="UP000094669"/>
    </source>
</evidence>
<evidence type="ECO:0000313" key="10">
    <source>
        <dbReference type="EMBL" id="PNV76817.1"/>
    </source>
</evidence>
<keyword evidence="8" id="KW-0812">Transmembrane</keyword>
<comment type="caution">
    <text evidence="10">The sequence shown here is derived from an EMBL/GenBank/DDBJ whole genome shotgun (WGS) entry which is preliminary data.</text>
</comment>
<dbReference type="InterPro" id="IPR011495">
    <property type="entry name" value="Sig_transdc_His_kin_sub2_dim/P"/>
</dbReference>
<feature type="transmembrane region" description="Helical" evidence="8">
    <location>
        <begin position="140"/>
        <end position="162"/>
    </location>
</feature>
<evidence type="ECO:0000256" key="5">
    <source>
        <dbReference type="ARBA" id="ARBA00022741"/>
    </source>
</evidence>
<keyword evidence="6 10" id="KW-0418">Kinase</keyword>
<keyword evidence="4" id="KW-0808">Transferase</keyword>
<evidence type="ECO:0000259" key="9">
    <source>
        <dbReference type="Pfam" id="PF07568"/>
    </source>
</evidence>
<keyword evidence="8" id="KW-0472">Membrane</keyword>
<evidence type="ECO:0000256" key="3">
    <source>
        <dbReference type="ARBA" id="ARBA00022553"/>
    </source>
</evidence>
<feature type="domain" description="Signal transduction histidine kinase subgroup 2 dimerisation and phosphoacceptor" evidence="9">
    <location>
        <begin position="178"/>
        <end position="249"/>
    </location>
</feature>
<keyword evidence="5" id="KW-0547">Nucleotide-binding</keyword>
<dbReference type="Pfam" id="PF07568">
    <property type="entry name" value="HisKA_2"/>
    <property type="match status" value="1"/>
</dbReference>
<feature type="transmembrane region" description="Helical" evidence="8">
    <location>
        <begin position="21"/>
        <end position="38"/>
    </location>
</feature>
<keyword evidence="8" id="KW-1133">Transmembrane helix</keyword>
<evidence type="ECO:0000256" key="8">
    <source>
        <dbReference type="SAM" id="Phobius"/>
    </source>
</evidence>
<dbReference type="Proteomes" id="UP000094669">
    <property type="component" value="Unassembled WGS sequence"/>
</dbReference>
<protein>
    <recommendedName>
        <fullName evidence="2">histidine kinase</fullName>
        <ecNumber evidence="2">2.7.13.3</ecNumber>
    </recommendedName>
</protein>
<comment type="catalytic activity">
    <reaction evidence="1">
        <text>ATP + protein L-histidine = ADP + protein N-phospho-L-histidine.</text>
        <dbReference type="EC" id="2.7.13.3"/>
    </reaction>
</comment>
<dbReference type="RefSeq" id="WP_010409478.1">
    <property type="nucleotide sequence ID" value="NZ_MCRM02000001.1"/>
</dbReference>
<evidence type="ECO:0000256" key="2">
    <source>
        <dbReference type="ARBA" id="ARBA00012438"/>
    </source>
</evidence>
<feature type="transmembrane region" description="Helical" evidence="8">
    <location>
        <begin position="73"/>
        <end position="91"/>
    </location>
</feature>
<dbReference type="PANTHER" id="PTHR41523">
    <property type="entry name" value="TWO-COMPONENT SYSTEM SENSOR PROTEIN"/>
    <property type="match status" value="1"/>
</dbReference>
<evidence type="ECO:0000256" key="4">
    <source>
        <dbReference type="ARBA" id="ARBA00022679"/>
    </source>
</evidence>
<dbReference type="EC" id="2.7.13.3" evidence="2"/>
<dbReference type="PANTHER" id="PTHR41523:SF8">
    <property type="entry name" value="ETHYLENE RESPONSE SENSOR PROTEIN"/>
    <property type="match status" value="1"/>
</dbReference>
<accession>A0ABX4YPA5</accession>